<gene>
    <name evidence="6" type="ORF">METZ01_LOCUS429634</name>
</gene>
<sequence length="206" mass="23486">MNPRVRFAPSPTGQLHIGGARTALFNFLFARKNNGQFLVRIEDTDMERSKKEHVDQICDSVKWLGLNWDEELVFQSQRTDAYRSVIDELLESGNAYRCFCSKAELEEIREKTGSYLYTGIWRDRDPSDVNAELEKGTAFTVRLKTHQDGATAFNDSIYGSISVENSELDDFIIARSDFSPVYNLVVVVDDHEMGITHVIRGEDHIS</sequence>
<name>A0A382Y0V6_9ZZZZ</name>
<accession>A0A382Y0V6</accession>
<dbReference type="GO" id="GO:0004818">
    <property type="term" value="F:glutamate-tRNA ligase activity"/>
    <property type="evidence" value="ECO:0007669"/>
    <property type="project" value="InterPro"/>
</dbReference>
<evidence type="ECO:0000256" key="1">
    <source>
        <dbReference type="ARBA" id="ARBA00022598"/>
    </source>
</evidence>
<dbReference type="PROSITE" id="PS00178">
    <property type="entry name" value="AA_TRNA_LIGASE_I"/>
    <property type="match status" value="1"/>
</dbReference>
<dbReference type="PANTHER" id="PTHR43311">
    <property type="entry name" value="GLUTAMATE--TRNA LIGASE"/>
    <property type="match status" value="1"/>
</dbReference>
<reference evidence="6" key="1">
    <citation type="submission" date="2018-05" db="EMBL/GenBank/DDBJ databases">
        <authorList>
            <person name="Lanie J.A."/>
            <person name="Ng W.-L."/>
            <person name="Kazmierczak K.M."/>
            <person name="Andrzejewski T.M."/>
            <person name="Davidsen T.M."/>
            <person name="Wayne K.J."/>
            <person name="Tettelin H."/>
            <person name="Glass J.I."/>
            <person name="Rusch D."/>
            <person name="Podicherti R."/>
            <person name="Tsui H.-C.T."/>
            <person name="Winkler M.E."/>
        </authorList>
    </citation>
    <scope>NUCLEOTIDE SEQUENCE</scope>
</reference>
<dbReference type="PRINTS" id="PR00987">
    <property type="entry name" value="TRNASYNTHGLU"/>
</dbReference>
<dbReference type="GO" id="GO:0005524">
    <property type="term" value="F:ATP binding"/>
    <property type="evidence" value="ECO:0007669"/>
    <property type="project" value="UniProtKB-KW"/>
</dbReference>
<evidence type="ECO:0000256" key="3">
    <source>
        <dbReference type="ARBA" id="ARBA00022840"/>
    </source>
</evidence>
<dbReference type="InterPro" id="IPR004527">
    <property type="entry name" value="Glu-tRNA-ligase_bac/mito"/>
</dbReference>
<dbReference type="EMBL" id="UINC01171948">
    <property type="protein sequence ID" value="SVD76780.1"/>
    <property type="molecule type" value="Genomic_DNA"/>
</dbReference>
<feature type="non-terminal residue" evidence="6">
    <location>
        <position position="206"/>
    </location>
</feature>
<keyword evidence="4" id="KW-0030">Aminoacyl-tRNA synthetase</keyword>
<dbReference type="SUPFAM" id="SSF52374">
    <property type="entry name" value="Nucleotidylyl transferase"/>
    <property type="match status" value="1"/>
</dbReference>
<evidence type="ECO:0000256" key="2">
    <source>
        <dbReference type="ARBA" id="ARBA00022741"/>
    </source>
</evidence>
<dbReference type="Gene3D" id="3.40.50.620">
    <property type="entry name" value="HUPs"/>
    <property type="match status" value="1"/>
</dbReference>
<dbReference type="PANTHER" id="PTHR43311:SF2">
    <property type="entry name" value="GLUTAMATE--TRNA LIGASE, MITOCHONDRIAL-RELATED"/>
    <property type="match status" value="1"/>
</dbReference>
<dbReference type="InterPro" id="IPR001412">
    <property type="entry name" value="aa-tRNA-synth_I_CS"/>
</dbReference>
<protein>
    <recommendedName>
        <fullName evidence="5">Glutamyl/glutaminyl-tRNA synthetase class Ib catalytic domain-containing protein</fullName>
    </recommendedName>
</protein>
<dbReference type="AlphaFoldDB" id="A0A382Y0V6"/>
<evidence type="ECO:0000256" key="4">
    <source>
        <dbReference type="ARBA" id="ARBA00023146"/>
    </source>
</evidence>
<evidence type="ECO:0000313" key="6">
    <source>
        <dbReference type="EMBL" id="SVD76780.1"/>
    </source>
</evidence>
<dbReference type="GO" id="GO:0005829">
    <property type="term" value="C:cytosol"/>
    <property type="evidence" value="ECO:0007669"/>
    <property type="project" value="TreeGrafter"/>
</dbReference>
<proteinExistence type="predicted"/>
<dbReference type="InterPro" id="IPR000924">
    <property type="entry name" value="Glu/Gln-tRNA-synth"/>
</dbReference>
<feature type="domain" description="Glutamyl/glutaminyl-tRNA synthetase class Ib catalytic" evidence="5">
    <location>
        <begin position="4"/>
        <end position="205"/>
    </location>
</feature>
<dbReference type="InterPro" id="IPR014729">
    <property type="entry name" value="Rossmann-like_a/b/a_fold"/>
</dbReference>
<dbReference type="InterPro" id="IPR020058">
    <property type="entry name" value="Glu/Gln-tRNA-synth_Ib_cat-dom"/>
</dbReference>
<dbReference type="NCBIfam" id="TIGR00464">
    <property type="entry name" value="gltX_bact"/>
    <property type="match status" value="1"/>
</dbReference>
<evidence type="ECO:0000259" key="5">
    <source>
        <dbReference type="Pfam" id="PF00749"/>
    </source>
</evidence>
<keyword evidence="1" id="KW-0436">Ligase</keyword>
<dbReference type="GO" id="GO:0006424">
    <property type="term" value="P:glutamyl-tRNA aminoacylation"/>
    <property type="evidence" value="ECO:0007669"/>
    <property type="project" value="InterPro"/>
</dbReference>
<dbReference type="InterPro" id="IPR049940">
    <property type="entry name" value="GluQ/Sye"/>
</dbReference>
<organism evidence="6">
    <name type="scientific">marine metagenome</name>
    <dbReference type="NCBI Taxonomy" id="408172"/>
    <lineage>
        <taxon>unclassified sequences</taxon>
        <taxon>metagenomes</taxon>
        <taxon>ecological metagenomes</taxon>
    </lineage>
</organism>
<keyword evidence="2" id="KW-0547">Nucleotide-binding</keyword>
<keyword evidence="3" id="KW-0067">ATP-binding</keyword>
<dbReference type="Pfam" id="PF00749">
    <property type="entry name" value="tRNA-synt_1c"/>
    <property type="match status" value="1"/>
</dbReference>